<dbReference type="Proteomes" id="UP001465755">
    <property type="component" value="Unassembled WGS sequence"/>
</dbReference>
<keyword evidence="2" id="KW-1185">Reference proteome</keyword>
<organism evidence="1 2">
    <name type="scientific">Symbiochloris irregularis</name>
    <dbReference type="NCBI Taxonomy" id="706552"/>
    <lineage>
        <taxon>Eukaryota</taxon>
        <taxon>Viridiplantae</taxon>
        <taxon>Chlorophyta</taxon>
        <taxon>core chlorophytes</taxon>
        <taxon>Trebouxiophyceae</taxon>
        <taxon>Trebouxiales</taxon>
        <taxon>Trebouxiaceae</taxon>
        <taxon>Symbiochloris</taxon>
    </lineage>
</organism>
<protein>
    <submittedName>
        <fullName evidence="1">Uncharacterized protein</fullName>
    </submittedName>
</protein>
<sequence length="186" mass="20996">MDLKTLKQLPVPQVEVKVPGFDRFGHYYAGTFVTLDKPYSAVIIQVSSATTVLSLQHYSVQGFLDRLESVLLSKRLLGGGNRFEVWGVARGQCLYTIIFPNMSVTFNKSVYHGRYFMSDQVLEARAADRPIRGDSCVFYWMADSWKLLCNLGRCTNWVPSADECQFAVAQKDAQSGQHIIQVISWS</sequence>
<accession>A0AAW1NM48</accession>
<name>A0AAW1NM48_9CHLO</name>
<proteinExistence type="predicted"/>
<reference evidence="1 2" key="1">
    <citation type="journal article" date="2024" name="Nat. Commun.">
        <title>Phylogenomics reveals the evolutionary origins of lichenization in chlorophyte algae.</title>
        <authorList>
            <person name="Puginier C."/>
            <person name="Libourel C."/>
            <person name="Otte J."/>
            <person name="Skaloud P."/>
            <person name="Haon M."/>
            <person name="Grisel S."/>
            <person name="Petersen M."/>
            <person name="Berrin J.G."/>
            <person name="Delaux P.M."/>
            <person name="Dal Grande F."/>
            <person name="Keller J."/>
        </authorList>
    </citation>
    <scope>NUCLEOTIDE SEQUENCE [LARGE SCALE GENOMIC DNA]</scope>
    <source>
        <strain evidence="1 2">SAG 2036</strain>
    </source>
</reference>
<gene>
    <name evidence="1" type="ORF">WJX73_007934</name>
</gene>
<comment type="caution">
    <text evidence="1">The sequence shown here is derived from an EMBL/GenBank/DDBJ whole genome shotgun (WGS) entry which is preliminary data.</text>
</comment>
<evidence type="ECO:0000313" key="1">
    <source>
        <dbReference type="EMBL" id="KAK9789582.1"/>
    </source>
</evidence>
<evidence type="ECO:0000313" key="2">
    <source>
        <dbReference type="Proteomes" id="UP001465755"/>
    </source>
</evidence>
<dbReference type="AlphaFoldDB" id="A0AAW1NM48"/>
<dbReference type="EMBL" id="JALJOQ010000205">
    <property type="protein sequence ID" value="KAK9789582.1"/>
    <property type="molecule type" value="Genomic_DNA"/>
</dbReference>